<keyword evidence="6" id="KW-1185">Reference proteome</keyword>
<dbReference type="InterPro" id="IPR022684">
    <property type="entry name" value="Calpain_cysteine_protease"/>
</dbReference>
<dbReference type="Proteomes" id="UP000186594">
    <property type="component" value="Unassembled WGS sequence"/>
</dbReference>
<dbReference type="SUPFAM" id="SSF54001">
    <property type="entry name" value="Cysteine proteinases"/>
    <property type="match status" value="1"/>
</dbReference>
<evidence type="ECO:0000256" key="1">
    <source>
        <dbReference type="PIRSR" id="PIRSR622684-1"/>
    </source>
</evidence>
<dbReference type="InterPro" id="IPR001300">
    <property type="entry name" value="Peptidase_C2_calpain_cat"/>
</dbReference>
<dbReference type="EMBL" id="LXFE01000834">
    <property type="protein sequence ID" value="OLL24391.1"/>
    <property type="molecule type" value="Genomic_DNA"/>
</dbReference>
<feature type="region of interest" description="Disordered" evidence="3">
    <location>
        <begin position="680"/>
        <end position="703"/>
    </location>
</feature>
<keyword evidence="5" id="KW-0378">Hydrolase</keyword>
<comment type="caution">
    <text evidence="2">Lacks conserved residue(s) required for the propagation of feature annotation.</text>
</comment>
<dbReference type="Gene3D" id="3.90.70.10">
    <property type="entry name" value="Cysteine proteinases"/>
    <property type="match status" value="1"/>
</dbReference>
<feature type="active site" evidence="1">
    <location>
        <position position="436"/>
    </location>
</feature>
<dbReference type="PANTHER" id="PTHR10183">
    <property type="entry name" value="CALPAIN"/>
    <property type="match status" value="1"/>
</dbReference>
<feature type="active site" evidence="1">
    <location>
        <position position="456"/>
    </location>
</feature>
<organism evidence="5 6">
    <name type="scientific">Neolecta irregularis (strain DAH-3)</name>
    <dbReference type="NCBI Taxonomy" id="1198029"/>
    <lineage>
        <taxon>Eukaryota</taxon>
        <taxon>Fungi</taxon>
        <taxon>Dikarya</taxon>
        <taxon>Ascomycota</taxon>
        <taxon>Taphrinomycotina</taxon>
        <taxon>Neolectales</taxon>
        <taxon>Neolectaceae</taxon>
        <taxon>Neolecta</taxon>
    </lineage>
</organism>
<evidence type="ECO:0000256" key="2">
    <source>
        <dbReference type="PROSITE-ProRule" id="PRU00239"/>
    </source>
</evidence>
<gene>
    <name evidence="5" type="ORF">NEOLI_001588</name>
</gene>
<name>A0A1U7LPE2_NEOID</name>
<evidence type="ECO:0000313" key="6">
    <source>
        <dbReference type="Proteomes" id="UP000186594"/>
    </source>
</evidence>
<evidence type="ECO:0000259" key="4">
    <source>
        <dbReference type="PROSITE" id="PS50203"/>
    </source>
</evidence>
<dbReference type="GO" id="GO:0004198">
    <property type="term" value="F:calcium-dependent cysteine-type endopeptidase activity"/>
    <property type="evidence" value="ECO:0007669"/>
    <property type="project" value="InterPro"/>
</dbReference>
<accession>A0A1U7LPE2</accession>
<dbReference type="InterPro" id="IPR038765">
    <property type="entry name" value="Papain-like_cys_pep_sf"/>
</dbReference>
<keyword evidence="5" id="KW-0645">Protease</keyword>
<dbReference type="CDD" id="cd00044">
    <property type="entry name" value="CysPc"/>
    <property type="match status" value="1"/>
</dbReference>
<sequence>LSTESHLKSTCYHKHVHPWFYKLLRVHHVTQYHGIAVYINLQELFTVCFTMSAKKSISLYSVKSDITEDNPKTPAPACRLRPLIELQGLHEARITSASSSEDGAPMTGEAEILVETCTAVPLVVQAELSNPIQEDIFQGIVQVRENSIRNPSISRLHETPRSFFTTNGLENSINETREKVGLISKECREKNRRFRDRHFDLENDPAYCLMKFGGLAPETEPAGALRIHRIFEHPQIFVNGVSAGDIVQGGRGNSWFLSAAASIASIPGMIERICVARDEEIGIYGFVFFKDGEWISSIVDDFLFVKSETFEQAQLPADRHCGNPKRMVESSNSRGSSALFFSQCADDNETWLPLLEKAYAKAHGDYQSLYGGYPGDGIEDLSGGVTDQLSTSDILDEDAFWTNELLRANKDLLFSCWVAESHGEAIIGSNGLVHNHAYSVLKAVEIKGRRLLMIRNPWGNTEWKGRWSDGSSQWTPEWMTTLGHRFGNDGVFWMEYSDFFLEFNVVDRTRLFDGTWTIESHWMEVRPNFPATFDEFSFELTVTIDTEAVFVLSQLDRRYFSGLQGQWDYKLEFRILKKGSDTYSSRASAPGFDYRSISTELPLEAGTYIIYVRIDQRLRSGAASFLEVISRQDVRAIGKLLRIAKNYEDGRKQASNVSDREENIWNAIACCHGSLDGKRPTARHSFRVSEPTEIQGDIPDRRPEAPKVTIGLRVYTHDPKAQIEGHINGLPKLSSRPKCGTTTVTAGYPVASKLVARTIDTVSQMTPNNKTNLDKDLLTRSGTKSGFMSRLMSPRHNILTS</sequence>
<dbReference type="PANTHER" id="PTHR10183:SF425">
    <property type="entry name" value="CALPAIN-5"/>
    <property type="match status" value="1"/>
</dbReference>
<proteinExistence type="predicted"/>
<dbReference type="OrthoDB" id="424753at2759"/>
<evidence type="ECO:0000313" key="5">
    <source>
        <dbReference type="EMBL" id="OLL24391.1"/>
    </source>
</evidence>
<dbReference type="SMART" id="SM00230">
    <property type="entry name" value="CysPc"/>
    <property type="match status" value="1"/>
</dbReference>
<dbReference type="PRINTS" id="PR00704">
    <property type="entry name" value="CALPAIN"/>
</dbReference>
<dbReference type="STRING" id="1198029.A0A1U7LPE2"/>
<feature type="domain" description="Calpain catalytic" evidence="4">
    <location>
        <begin position="193"/>
        <end position="512"/>
    </location>
</feature>
<dbReference type="PROSITE" id="PS50203">
    <property type="entry name" value="CALPAIN_CAT"/>
    <property type="match status" value="1"/>
</dbReference>
<dbReference type="Pfam" id="PF00648">
    <property type="entry name" value="Peptidase_C2"/>
    <property type="match status" value="1"/>
</dbReference>
<feature type="non-terminal residue" evidence="5">
    <location>
        <position position="1"/>
    </location>
</feature>
<comment type="caution">
    <text evidence="5">The sequence shown here is derived from an EMBL/GenBank/DDBJ whole genome shotgun (WGS) entry which is preliminary data.</text>
</comment>
<dbReference type="AlphaFoldDB" id="A0A1U7LPE2"/>
<evidence type="ECO:0000256" key="3">
    <source>
        <dbReference type="SAM" id="MobiDB-lite"/>
    </source>
</evidence>
<reference evidence="5 6" key="1">
    <citation type="submission" date="2016-04" db="EMBL/GenBank/DDBJ databases">
        <title>Evolutionary innovation and constraint leading to complex multicellularity in the Ascomycota.</title>
        <authorList>
            <person name="Cisse O."/>
            <person name="Nguyen A."/>
            <person name="Hewitt D.A."/>
            <person name="Jedd G."/>
            <person name="Stajich J.E."/>
        </authorList>
    </citation>
    <scope>NUCLEOTIDE SEQUENCE [LARGE SCALE GENOMIC DNA]</scope>
    <source>
        <strain evidence="5 6">DAH-3</strain>
    </source>
</reference>
<protein>
    <submittedName>
        <fullName evidence="5">Calpain-type cysteine protease ADL1</fullName>
    </submittedName>
</protein>
<dbReference type="GO" id="GO:0006508">
    <property type="term" value="P:proteolysis"/>
    <property type="evidence" value="ECO:0007669"/>
    <property type="project" value="UniProtKB-KW"/>
</dbReference>